<comment type="caution">
    <text evidence="1">The sequence shown here is derived from an EMBL/GenBank/DDBJ whole genome shotgun (WGS) entry which is preliminary data.</text>
</comment>
<protein>
    <submittedName>
        <fullName evidence="1">Uncharacterized protein</fullName>
    </submittedName>
</protein>
<name>A0ABT8CGZ0_9VIBR</name>
<gene>
    <name evidence="1" type="ORF">QWY96_07165</name>
</gene>
<proteinExistence type="predicted"/>
<accession>A0ABT8CGZ0</accession>
<sequence length="163" mass="19054">MFSEDVWPFKESDFKGKATTNLIFSINLEQDDNVIILHQNERNLVNQMKCMALAEMWFSGKNIQLDSIKNKIVILRNNIAQLIRRGITSFEELNQERLEILVDEGCFDMSKSDVFKGLNSFLSLKVLLPFKVNFSHLSHKLFNEKTEDPEGRLVIPLEFIFRR</sequence>
<evidence type="ECO:0000313" key="1">
    <source>
        <dbReference type="EMBL" id="MDN3700728.1"/>
    </source>
</evidence>
<reference evidence="2" key="1">
    <citation type="journal article" date="2019" name="Int. J. Syst. Evol. Microbiol.">
        <title>The Global Catalogue of Microorganisms (GCM) 10K type strain sequencing project: providing services to taxonomists for standard genome sequencing and annotation.</title>
        <authorList>
            <consortium name="The Broad Institute Genomics Platform"/>
            <consortium name="The Broad Institute Genome Sequencing Center for Infectious Disease"/>
            <person name="Wu L."/>
            <person name="Ma J."/>
        </authorList>
    </citation>
    <scope>NUCLEOTIDE SEQUENCE [LARGE SCALE GENOMIC DNA]</scope>
    <source>
        <strain evidence="2">CECT 7226</strain>
    </source>
</reference>
<dbReference type="Proteomes" id="UP001223712">
    <property type="component" value="Unassembled WGS sequence"/>
</dbReference>
<dbReference type="EMBL" id="JAUFQY010000001">
    <property type="protein sequence ID" value="MDN3700728.1"/>
    <property type="molecule type" value="Genomic_DNA"/>
</dbReference>
<dbReference type="RefSeq" id="WP_290334781.1">
    <property type="nucleotide sequence ID" value="NZ_JAUFQY010000001.1"/>
</dbReference>
<keyword evidence="2" id="KW-1185">Reference proteome</keyword>
<evidence type="ECO:0000313" key="2">
    <source>
        <dbReference type="Proteomes" id="UP001223712"/>
    </source>
</evidence>
<organism evidence="1 2">
    <name type="scientific">Vibrio artabrorum</name>
    <dbReference type="NCBI Taxonomy" id="446374"/>
    <lineage>
        <taxon>Bacteria</taxon>
        <taxon>Pseudomonadati</taxon>
        <taxon>Pseudomonadota</taxon>
        <taxon>Gammaproteobacteria</taxon>
        <taxon>Vibrionales</taxon>
        <taxon>Vibrionaceae</taxon>
        <taxon>Vibrio</taxon>
    </lineage>
</organism>